<evidence type="ECO:0000313" key="1">
    <source>
        <dbReference type="EMBL" id="KAK8989295.1"/>
    </source>
</evidence>
<proteinExistence type="predicted"/>
<reference evidence="1 2" key="1">
    <citation type="journal article" date="2024" name="G3 (Bethesda)">
        <title>Genome assembly of Hibiscus sabdariffa L. provides insights into metabolisms of medicinal natural products.</title>
        <authorList>
            <person name="Kim T."/>
        </authorList>
    </citation>
    <scope>NUCLEOTIDE SEQUENCE [LARGE SCALE GENOMIC DNA]</scope>
    <source>
        <strain evidence="1">TK-2024</strain>
        <tissue evidence="1">Old leaves</tissue>
    </source>
</reference>
<protein>
    <submittedName>
        <fullName evidence="1">Uncharacterized protein</fullName>
    </submittedName>
</protein>
<gene>
    <name evidence="1" type="ORF">V6N11_063728</name>
</gene>
<sequence>MDIGMVSGNVKHGCGSNIGVYTDIEMLEDLPEKKRLPLAYPGSRTDHDTDARKIYQINRTLKCINLV</sequence>
<dbReference type="Proteomes" id="UP001396334">
    <property type="component" value="Unassembled WGS sequence"/>
</dbReference>
<accession>A0ABR2PM90</accession>
<dbReference type="EMBL" id="JBBPBN010000056">
    <property type="protein sequence ID" value="KAK8989295.1"/>
    <property type="molecule type" value="Genomic_DNA"/>
</dbReference>
<comment type="caution">
    <text evidence="1">The sequence shown here is derived from an EMBL/GenBank/DDBJ whole genome shotgun (WGS) entry which is preliminary data.</text>
</comment>
<keyword evidence="2" id="KW-1185">Reference proteome</keyword>
<evidence type="ECO:0000313" key="2">
    <source>
        <dbReference type="Proteomes" id="UP001396334"/>
    </source>
</evidence>
<organism evidence="1 2">
    <name type="scientific">Hibiscus sabdariffa</name>
    <name type="common">roselle</name>
    <dbReference type="NCBI Taxonomy" id="183260"/>
    <lineage>
        <taxon>Eukaryota</taxon>
        <taxon>Viridiplantae</taxon>
        <taxon>Streptophyta</taxon>
        <taxon>Embryophyta</taxon>
        <taxon>Tracheophyta</taxon>
        <taxon>Spermatophyta</taxon>
        <taxon>Magnoliopsida</taxon>
        <taxon>eudicotyledons</taxon>
        <taxon>Gunneridae</taxon>
        <taxon>Pentapetalae</taxon>
        <taxon>rosids</taxon>
        <taxon>malvids</taxon>
        <taxon>Malvales</taxon>
        <taxon>Malvaceae</taxon>
        <taxon>Malvoideae</taxon>
        <taxon>Hibiscus</taxon>
    </lineage>
</organism>
<name>A0ABR2PM90_9ROSI</name>